<evidence type="ECO:0000313" key="1">
    <source>
        <dbReference type="EMBL" id="QQP31671.1"/>
    </source>
</evidence>
<organism evidence="1 2">
    <name type="scientific">Caligus rogercresseyi</name>
    <name type="common">Sea louse</name>
    <dbReference type="NCBI Taxonomy" id="217165"/>
    <lineage>
        <taxon>Eukaryota</taxon>
        <taxon>Metazoa</taxon>
        <taxon>Ecdysozoa</taxon>
        <taxon>Arthropoda</taxon>
        <taxon>Crustacea</taxon>
        <taxon>Multicrustacea</taxon>
        <taxon>Hexanauplia</taxon>
        <taxon>Copepoda</taxon>
        <taxon>Siphonostomatoida</taxon>
        <taxon>Caligidae</taxon>
        <taxon>Caligus</taxon>
    </lineage>
</organism>
<dbReference type="AlphaFoldDB" id="A0A7T8GL80"/>
<gene>
    <name evidence="1" type="ORF">FKW44_025348</name>
</gene>
<dbReference type="Proteomes" id="UP000595437">
    <property type="component" value="Chromosome 21"/>
</dbReference>
<evidence type="ECO:0000313" key="2">
    <source>
        <dbReference type="Proteomes" id="UP000595437"/>
    </source>
</evidence>
<name>A0A7T8GL80_CALRO</name>
<proteinExistence type="predicted"/>
<sequence length="67" mass="7158">MKFEPRTTGPLRATSEPTRLLHLGARGDKACKKRHKNINALKAAVNKAWASMAPITSSKSVAASDVA</sequence>
<dbReference type="EMBL" id="CP045910">
    <property type="protein sequence ID" value="QQP31671.1"/>
    <property type="molecule type" value="Genomic_DNA"/>
</dbReference>
<accession>A0A7T8GL80</accession>
<keyword evidence="2" id="KW-1185">Reference proteome</keyword>
<reference evidence="2" key="1">
    <citation type="submission" date="2021-01" db="EMBL/GenBank/DDBJ databases">
        <title>Caligus Genome Assembly.</title>
        <authorList>
            <person name="Gallardo-Escarate C."/>
        </authorList>
    </citation>
    <scope>NUCLEOTIDE SEQUENCE [LARGE SCALE GENOMIC DNA]</scope>
</reference>
<protein>
    <submittedName>
        <fullName evidence="1">Uncharacterized protein</fullName>
    </submittedName>
</protein>